<dbReference type="InterPro" id="IPR020003">
    <property type="entry name" value="ATPase_a/bsu_AS"/>
</dbReference>
<evidence type="ECO:0000256" key="4">
    <source>
        <dbReference type="ARBA" id="ARBA00022741"/>
    </source>
</evidence>
<protein>
    <recommendedName>
        <fullName evidence="9">protein-secreting ATPase</fullName>
        <ecNumber evidence="9">7.4.2.8</ecNumber>
    </recommendedName>
</protein>
<organism evidence="13 14">
    <name type="scientific">Vibrio mangrovi</name>
    <dbReference type="NCBI Taxonomy" id="474394"/>
    <lineage>
        <taxon>Bacteria</taxon>
        <taxon>Pseudomonadati</taxon>
        <taxon>Pseudomonadota</taxon>
        <taxon>Gammaproteobacteria</taxon>
        <taxon>Vibrionales</taxon>
        <taxon>Vibrionaceae</taxon>
        <taxon>Vibrio</taxon>
    </lineage>
</organism>
<dbReference type="FunFam" id="3.40.50.12240:FF:000002">
    <property type="entry name" value="Flagellum-specific ATP synthase FliI"/>
    <property type="match status" value="1"/>
</dbReference>
<dbReference type="GO" id="GO:0030257">
    <property type="term" value="C:type III protein secretion system complex"/>
    <property type="evidence" value="ECO:0007669"/>
    <property type="project" value="InterPro"/>
</dbReference>
<dbReference type="GO" id="GO:0005524">
    <property type="term" value="F:ATP binding"/>
    <property type="evidence" value="ECO:0007669"/>
    <property type="project" value="UniProtKB-KW"/>
</dbReference>
<dbReference type="InterPro" id="IPR040627">
    <property type="entry name" value="T3SS_ATPase_C"/>
</dbReference>
<feature type="domain" description="AAA+ ATPase" evidence="11">
    <location>
        <begin position="169"/>
        <end position="352"/>
    </location>
</feature>
<dbReference type="Proteomes" id="UP000196125">
    <property type="component" value="Unassembled WGS sequence"/>
</dbReference>
<evidence type="ECO:0000256" key="7">
    <source>
        <dbReference type="ARBA" id="ARBA00022967"/>
    </source>
</evidence>
<dbReference type="GO" id="GO:0005737">
    <property type="term" value="C:cytoplasm"/>
    <property type="evidence" value="ECO:0007669"/>
    <property type="project" value="UniProtKB-SubCell"/>
</dbReference>
<dbReference type="InterPro" id="IPR003593">
    <property type="entry name" value="AAA+_ATPase"/>
</dbReference>
<dbReference type="EC" id="7.4.2.8" evidence="9"/>
<evidence type="ECO:0000256" key="9">
    <source>
        <dbReference type="ARBA" id="ARBA00024382"/>
    </source>
</evidence>
<keyword evidence="6" id="KW-0653">Protein transport</keyword>
<dbReference type="SMART" id="SM00382">
    <property type="entry name" value="AAA"/>
    <property type="match status" value="1"/>
</dbReference>
<keyword evidence="7" id="KW-1278">Translocase</keyword>
<dbReference type="OrthoDB" id="9148544at2"/>
<evidence type="ECO:0000256" key="10">
    <source>
        <dbReference type="ARBA" id="ARBA00034006"/>
    </source>
</evidence>
<dbReference type="CDD" id="cd18117">
    <property type="entry name" value="ATP-synt_flagellum-secretory_path_III_N"/>
    <property type="match status" value="1"/>
</dbReference>
<comment type="catalytic activity">
    <reaction evidence="10">
        <text>ATP + H2O + cellular proteinSide 1 = ADP + phosphate + cellular proteinSide 2.</text>
        <dbReference type="EC" id="7.4.2.8"/>
    </reaction>
</comment>
<dbReference type="AlphaFoldDB" id="A0A1Y6IXX6"/>
<dbReference type="Pfam" id="PF18269">
    <property type="entry name" value="T3SS_ATPase_C"/>
    <property type="match status" value="1"/>
</dbReference>
<dbReference type="Proteomes" id="UP001283366">
    <property type="component" value="Unassembled WGS sequence"/>
</dbReference>
<dbReference type="PANTHER" id="PTHR15184:SF9">
    <property type="entry name" value="SPI-1 TYPE 3 SECRETION SYSTEM ATPASE"/>
    <property type="match status" value="1"/>
</dbReference>
<comment type="similarity">
    <text evidence="8">Belongs to the ATPase alpha/beta chains family. T3SS ATPase subfamily.</text>
</comment>
<proteinExistence type="inferred from homology"/>
<dbReference type="InterPro" id="IPR050053">
    <property type="entry name" value="ATPase_alpha/beta_chains"/>
</dbReference>
<dbReference type="EMBL" id="FXXI01000010">
    <property type="protein sequence ID" value="SMS02488.1"/>
    <property type="molecule type" value="Genomic_DNA"/>
</dbReference>
<keyword evidence="4" id="KW-0547">Nucleotide-binding</keyword>
<keyword evidence="2" id="KW-0813">Transport</keyword>
<reference evidence="13 14" key="1">
    <citation type="submission" date="2017-05" db="EMBL/GenBank/DDBJ databases">
        <authorList>
            <person name="Song R."/>
            <person name="Chenine A.L."/>
            <person name="Ruprecht R.M."/>
        </authorList>
    </citation>
    <scope>NUCLEOTIDE SEQUENCE [LARGE SCALE GENOMIC DNA]</scope>
    <source>
        <strain evidence="13 14">CECT 7927</strain>
    </source>
</reference>
<evidence type="ECO:0000313" key="12">
    <source>
        <dbReference type="EMBL" id="MDW6001964.1"/>
    </source>
</evidence>
<evidence type="ECO:0000256" key="2">
    <source>
        <dbReference type="ARBA" id="ARBA00022448"/>
    </source>
</evidence>
<dbReference type="GO" id="GO:0008564">
    <property type="term" value="F:protein-exporting ATPase activity"/>
    <property type="evidence" value="ECO:0007669"/>
    <property type="project" value="UniProtKB-EC"/>
</dbReference>
<dbReference type="InterPro" id="IPR004100">
    <property type="entry name" value="ATPase_F1/V1/A1_a/bsu_N"/>
</dbReference>
<dbReference type="Pfam" id="PF00006">
    <property type="entry name" value="ATP-synt_ab"/>
    <property type="match status" value="1"/>
</dbReference>
<dbReference type="NCBIfam" id="TIGR01026">
    <property type="entry name" value="fliI_yscN"/>
    <property type="match status" value="1"/>
</dbReference>
<dbReference type="RefSeq" id="WP_087482496.1">
    <property type="nucleotide sequence ID" value="NZ_AP024883.1"/>
</dbReference>
<gene>
    <name evidence="13" type="primary">hrcN</name>
    <name evidence="12" type="ORF">SBX37_03510</name>
    <name evidence="13" type="ORF">VIM7927_03821</name>
</gene>
<dbReference type="InterPro" id="IPR000194">
    <property type="entry name" value="ATPase_F1/V1/A1_a/bsu_nucl-bd"/>
</dbReference>
<dbReference type="CDD" id="cd01136">
    <property type="entry name" value="ATPase_flagellum-secretory_path_III"/>
    <property type="match status" value="1"/>
</dbReference>
<dbReference type="GO" id="GO:0030254">
    <property type="term" value="P:protein secretion by the type III secretion system"/>
    <property type="evidence" value="ECO:0007669"/>
    <property type="project" value="InterPro"/>
</dbReference>
<dbReference type="InterPro" id="IPR005714">
    <property type="entry name" value="ATPase_T3SS_FliI/YscN"/>
</dbReference>
<evidence type="ECO:0000256" key="5">
    <source>
        <dbReference type="ARBA" id="ARBA00022840"/>
    </source>
</evidence>
<dbReference type="GO" id="GO:0046933">
    <property type="term" value="F:proton-transporting ATP synthase activity, rotational mechanism"/>
    <property type="evidence" value="ECO:0007669"/>
    <property type="project" value="TreeGrafter"/>
</dbReference>
<accession>A0A1Y6IXX6</accession>
<reference evidence="12 15" key="2">
    <citation type="submission" date="2023-11" db="EMBL/GenBank/DDBJ databases">
        <title>Plant-associative lifestyle of Vibrio porteresiae and its evolutionary dynamics.</title>
        <authorList>
            <person name="Rameshkumar N."/>
            <person name="Kirti K."/>
        </authorList>
    </citation>
    <scope>NUCLEOTIDE SEQUENCE [LARGE SCALE GENOMIC DNA]</scope>
    <source>
        <strain evidence="12 15">MSSRF38</strain>
    </source>
</reference>
<keyword evidence="5" id="KW-0067">ATP-binding</keyword>
<keyword evidence="3" id="KW-0963">Cytoplasm</keyword>
<dbReference type="Gene3D" id="3.40.50.12240">
    <property type="match status" value="1"/>
</dbReference>
<dbReference type="EMBL" id="JAWRCO010000001">
    <property type="protein sequence ID" value="MDW6001964.1"/>
    <property type="molecule type" value="Genomic_DNA"/>
</dbReference>
<keyword evidence="15" id="KW-1185">Reference proteome</keyword>
<dbReference type="SUPFAM" id="SSF52540">
    <property type="entry name" value="P-loop containing nucleoside triphosphate hydrolases"/>
    <property type="match status" value="1"/>
</dbReference>
<keyword evidence="13" id="KW-0378">Hydrolase</keyword>
<evidence type="ECO:0000256" key="6">
    <source>
        <dbReference type="ARBA" id="ARBA00022927"/>
    </source>
</evidence>
<evidence type="ECO:0000256" key="1">
    <source>
        <dbReference type="ARBA" id="ARBA00004496"/>
    </source>
</evidence>
<dbReference type="Pfam" id="PF02874">
    <property type="entry name" value="ATP-synt_ab_N"/>
    <property type="match status" value="1"/>
</dbReference>
<comment type="subcellular location">
    <subcellularLocation>
        <location evidence="1">Cytoplasm</location>
    </subcellularLocation>
</comment>
<dbReference type="PANTHER" id="PTHR15184">
    <property type="entry name" value="ATP SYNTHASE"/>
    <property type="match status" value="1"/>
</dbReference>
<evidence type="ECO:0000313" key="14">
    <source>
        <dbReference type="Proteomes" id="UP000196125"/>
    </source>
</evidence>
<sequence>MTVTTADRLQQWTETQTHRLSQINPVEILGKVIQINGILLESHLPFARIGDLCTIHGNDGKEVLAEIVGFNADTVLLSALGALEGIEAGALITPHFQDHRIQSDDSLLGSVLDGFGRLLQGPQPAFTLAQDESSYPVINDALAPTERPRISTPMPTGVRAIDGLLTIGEGQRIGVFAGAGCGKTTLLAELARNMPCDVIVFGLIGERGRELREFLDHELDEELRRQSVLVCSTSDKTSMERARAASTATAIAEGFRARGKRVLLLIDSLTRFARAQREIGLAAGEPPGRGGFPPSVYTMLPRLVERAGNMEGAGSITALYTVLIEGDVIAGDPVADEVRSLLDGHIILSRKLAEKNHYPAIDVLGSISRTMTNVTHKEHLQCAGRLRNLMSAYKDVEMLIQLGEYEQGNNPLTDEAVNLQPGINQFLQQSMREPMAYEEILSHLAQLTAHASA</sequence>
<dbReference type="InterPro" id="IPR027417">
    <property type="entry name" value="P-loop_NTPase"/>
</dbReference>
<evidence type="ECO:0000313" key="13">
    <source>
        <dbReference type="EMBL" id="SMS02488.1"/>
    </source>
</evidence>
<name>A0A1Y6IXX6_9VIBR</name>
<dbReference type="GO" id="GO:0016887">
    <property type="term" value="F:ATP hydrolysis activity"/>
    <property type="evidence" value="ECO:0007669"/>
    <property type="project" value="InterPro"/>
</dbReference>
<evidence type="ECO:0000256" key="8">
    <source>
        <dbReference type="ARBA" id="ARBA00024342"/>
    </source>
</evidence>
<dbReference type="PROSITE" id="PS00152">
    <property type="entry name" value="ATPASE_ALPHA_BETA"/>
    <property type="match status" value="1"/>
</dbReference>
<evidence type="ECO:0000313" key="15">
    <source>
        <dbReference type="Proteomes" id="UP001283366"/>
    </source>
</evidence>
<evidence type="ECO:0000256" key="3">
    <source>
        <dbReference type="ARBA" id="ARBA00022490"/>
    </source>
</evidence>
<evidence type="ECO:0000259" key="11">
    <source>
        <dbReference type="SMART" id="SM00382"/>
    </source>
</evidence>